<gene>
    <name evidence="9" type="primary">hisA</name>
    <name evidence="11" type="ORF">SAMN04488239_104100</name>
</gene>
<dbReference type="Gene3D" id="3.20.20.70">
    <property type="entry name" value="Aldolase class I"/>
    <property type="match status" value="1"/>
</dbReference>
<keyword evidence="12" id="KW-1185">Reference proteome</keyword>
<dbReference type="GO" id="GO:0000105">
    <property type="term" value="P:L-histidine biosynthetic process"/>
    <property type="evidence" value="ECO:0007669"/>
    <property type="project" value="UniProtKB-UniRule"/>
</dbReference>
<dbReference type="GO" id="GO:0000162">
    <property type="term" value="P:L-tryptophan biosynthetic process"/>
    <property type="evidence" value="ECO:0007669"/>
    <property type="project" value="TreeGrafter"/>
</dbReference>
<evidence type="ECO:0000256" key="2">
    <source>
        <dbReference type="ARBA" id="ARBA00004496"/>
    </source>
</evidence>
<comment type="pathway">
    <text evidence="3 9">Amino-acid biosynthesis; L-histidine biosynthesis; L-histidine from 5-phospho-alpha-D-ribose 1-diphosphate: step 4/9.</text>
</comment>
<evidence type="ECO:0000256" key="7">
    <source>
        <dbReference type="ARBA" id="ARBA00023102"/>
    </source>
</evidence>
<evidence type="ECO:0000256" key="4">
    <source>
        <dbReference type="ARBA" id="ARBA00009667"/>
    </source>
</evidence>
<proteinExistence type="inferred from homology"/>
<comment type="similarity">
    <text evidence="4 9 10">Belongs to the HisA/HisF family.</text>
</comment>
<dbReference type="InterPro" id="IPR044524">
    <property type="entry name" value="Isoase_HisA-like"/>
</dbReference>
<evidence type="ECO:0000256" key="3">
    <source>
        <dbReference type="ARBA" id="ARBA00005133"/>
    </source>
</evidence>
<dbReference type="RefSeq" id="WP_093029273.1">
    <property type="nucleotide sequence ID" value="NZ_FMZV01000004.1"/>
</dbReference>
<keyword evidence="6 9" id="KW-0028">Amino-acid biosynthesis</keyword>
<dbReference type="EC" id="5.3.1.16" evidence="9"/>
<dbReference type="HAMAP" id="MF_01014">
    <property type="entry name" value="HisA"/>
    <property type="match status" value="1"/>
</dbReference>
<evidence type="ECO:0000256" key="5">
    <source>
        <dbReference type="ARBA" id="ARBA00022490"/>
    </source>
</evidence>
<dbReference type="SUPFAM" id="SSF51366">
    <property type="entry name" value="Ribulose-phoshate binding barrel"/>
    <property type="match status" value="1"/>
</dbReference>
<evidence type="ECO:0000256" key="10">
    <source>
        <dbReference type="RuleBase" id="RU003657"/>
    </source>
</evidence>
<keyword evidence="7 9" id="KW-0368">Histidine biosynthesis</keyword>
<dbReference type="InterPro" id="IPR006062">
    <property type="entry name" value="His_biosynth"/>
</dbReference>
<dbReference type="AlphaFoldDB" id="A0A1G6QFH5"/>
<dbReference type="CDD" id="cd04732">
    <property type="entry name" value="HisA"/>
    <property type="match status" value="1"/>
</dbReference>
<comment type="subcellular location">
    <subcellularLocation>
        <location evidence="2 9">Cytoplasm</location>
    </subcellularLocation>
</comment>
<dbReference type="STRING" id="639004.SAMN04488239_104100"/>
<dbReference type="InterPro" id="IPR023016">
    <property type="entry name" value="HisA/PriA"/>
</dbReference>
<feature type="active site" description="Proton acceptor" evidence="9">
    <location>
        <position position="8"/>
    </location>
</feature>
<dbReference type="Proteomes" id="UP000199628">
    <property type="component" value="Unassembled WGS sequence"/>
</dbReference>
<comment type="catalytic activity">
    <reaction evidence="1 9">
        <text>1-(5-phospho-beta-D-ribosyl)-5-[(5-phospho-beta-D-ribosylamino)methylideneamino]imidazole-4-carboxamide = 5-[(5-phospho-1-deoxy-D-ribulos-1-ylimino)methylamino]-1-(5-phospho-beta-D-ribosyl)imidazole-4-carboxamide</text>
        <dbReference type="Rhea" id="RHEA:15469"/>
        <dbReference type="ChEBI" id="CHEBI:58435"/>
        <dbReference type="ChEBI" id="CHEBI:58525"/>
        <dbReference type="EC" id="5.3.1.16"/>
    </reaction>
</comment>
<dbReference type="FunFam" id="3.20.20.70:FF:000009">
    <property type="entry name" value="1-(5-phosphoribosyl)-5-[(5-phosphoribosylamino)methylideneamino] imidazole-4-carboxamide isomerase"/>
    <property type="match status" value="1"/>
</dbReference>
<dbReference type="OrthoDB" id="9807749at2"/>
<keyword evidence="5 9" id="KW-0963">Cytoplasm</keyword>
<accession>A0A1G6QFH5</accession>
<dbReference type="PANTHER" id="PTHR43090:SF2">
    <property type="entry name" value="1-(5-PHOSPHORIBOSYL)-5-[(5-PHOSPHORIBOSYLAMINO)METHYLIDENEAMINO] IMIDAZOLE-4-CARBOXAMIDE ISOMERASE"/>
    <property type="match status" value="1"/>
</dbReference>
<evidence type="ECO:0000256" key="8">
    <source>
        <dbReference type="ARBA" id="ARBA00023235"/>
    </source>
</evidence>
<dbReference type="EMBL" id="FMZV01000004">
    <property type="protein sequence ID" value="SDC90674.1"/>
    <property type="molecule type" value="Genomic_DNA"/>
</dbReference>
<dbReference type="InterPro" id="IPR011060">
    <property type="entry name" value="RibuloseP-bd_barrel"/>
</dbReference>
<organism evidence="11 12">
    <name type="scientific">Ruegeria marina</name>
    <dbReference type="NCBI Taxonomy" id="639004"/>
    <lineage>
        <taxon>Bacteria</taxon>
        <taxon>Pseudomonadati</taxon>
        <taxon>Pseudomonadota</taxon>
        <taxon>Alphaproteobacteria</taxon>
        <taxon>Rhodobacterales</taxon>
        <taxon>Roseobacteraceae</taxon>
        <taxon>Ruegeria</taxon>
    </lineage>
</organism>
<evidence type="ECO:0000313" key="11">
    <source>
        <dbReference type="EMBL" id="SDC90674.1"/>
    </source>
</evidence>
<dbReference type="Pfam" id="PF00977">
    <property type="entry name" value="His_biosynth"/>
    <property type="match status" value="1"/>
</dbReference>
<dbReference type="PANTHER" id="PTHR43090">
    <property type="entry name" value="1-(5-PHOSPHORIBOSYL)-5-[(5-PHOSPHORIBOSYLAMINO)METHYLIDENEAMINO] IMIDAZOLE-4-CARBOXAMIDE ISOMERASE"/>
    <property type="match status" value="1"/>
</dbReference>
<name>A0A1G6QFH5_9RHOB</name>
<evidence type="ECO:0000313" key="12">
    <source>
        <dbReference type="Proteomes" id="UP000199628"/>
    </source>
</evidence>
<sequence>MIIYPTMELQKGRCVSLDRGRMETPMLWHVDPIATVERWAKAGAEWMHLTDLDAVAGQTGNDALVEEIIRKAEIPVQLAGGMRSRERIEHWIDKGAGRIVVGTLAARDPAMVKDLAKRHPDQIVLTVDIWQGYVMTDGWSSQSAYTPEAFIDAYAGTPFAAIVVTDIDSDVGDVDARLSVIARVAEHSRTPVIASGVVRTVDDISRLAYVPNISGALVGRALFHKTLELDEALRIASDSHEPVAPFQ</sequence>
<feature type="active site" description="Proton donor" evidence="9">
    <location>
        <position position="128"/>
    </location>
</feature>
<dbReference type="InterPro" id="IPR013785">
    <property type="entry name" value="Aldolase_TIM"/>
</dbReference>
<evidence type="ECO:0000256" key="9">
    <source>
        <dbReference type="HAMAP-Rule" id="MF_01014"/>
    </source>
</evidence>
<keyword evidence="8 9" id="KW-0413">Isomerase</keyword>
<reference evidence="12" key="1">
    <citation type="submission" date="2016-10" db="EMBL/GenBank/DDBJ databases">
        <authorList>
            <person name="Varghese N."/>
            <person name="Submissions S."/>
        </authorList>
    </citation>
    <scope>NUCLEOTIDE SEQUENCE [LARGE SCALE GENOMIC DNA]</scope>
    <source>
        <strain evidence="12">CGMCC 1.9108</strain>
    </source>
</reference>
<dbReference type="GO" id="GO:0003949">
    <property type="term" value="F:1-(5-phosphoribosyl)-5-[(5-phosphoribosylamino)methylideneamino]imidazole-4-carboxamide isomerase activity"/>
    <property type="evidence" value="ECO:0007669"/>
    <property type="project" value="UniProtKB-UniRule"/>
</dbReference>
<protein>
    <recommendedName>
        <fullName evidence="9">1-(5-phosphoribosyl)-5-[(5-phosphoribosylamino)methylideneamino] imidazole-4-carboxamide isomerase</fullName>
        <ecNumber evidence="9">5.3.1.16</ecNumber>
    </recommendedName>
    <alternativeName>
        <fullName evidence="9">Phosphoribosylformimino-5-aminoimidazole carboxamide ribotide isomerase</fullName>
    </alternativeName>
</protein>
<dbReference type="GO" id="GO:0005737">
    <property type="term" value="C:cytoplasm"/>
    <property type="evidence" value="ECO:0007669"/>
    <property type="project" value="UniProtKB-SubCell"/>
</dbReference>
<dbReference type="UniPathway" id="UPA00031">
    <property type="reaction ID" value="UER00009"/>
</dbReference>
<evidence type="ECO:0000256" key="1">
    <source>
        <dbReference type="ARBA" id="ARBA00000901"/>
    </source>
</evidence>
<evidence type="ECO:0000256" key="6">
    <source>
        <dbReference type="ARBA" id="ARBA00022605"/>
    </source>
</evidence>